<comment type="caution">
    <text evidence="1">The sequence shown here is derived from an EMBL/GenBank/DDBJ whole genome shotgun (WGS) entry which is preliminary data.</text>
</comment>
<dbReference type="SUPFAM" id="SSF50044">
    <property type="entry name" value="SH3-domain"/>
    <property type="match status" value="1"/>
</dbReference>
<organism evidence="1 2">
    <name type="scientific">Cucurbitaria berberidis CBS 394.84</name>
    <dbReference type="NCBI Taxonomy" id="1168544"/>
    <lineage>
        <taxon>Eukaryota</taxon>
        <taxon>Fungi</taxon>
        <taxon>Dikarya</taxon>
        <taxon>Ascomycota</taxon>
        <taxon>Pezizomycotina</taxon>
        <taxon>Dothideomycetes</taxon>
        <taxon>Pleosporomycetidae</taxon>
        <taxon>Pleosporales</taxon>
        <taxon>Pleosporineae</taxon>
        <taxon>Cucurbitariaceae</taxon>
        <taxon>Cucurbitaria</taxon>
    </lineage>
</organism>
<sequence length="471" mass="53247">MAFDESPDVVVIATALTRLENLAADEYIIAFGPDGKQFCGTPNGYSATHLPAKVLSEVSAGHIKKIVWASYGSDAESWFFAFETTDGANAFQIGHNTPIALRQFILLLSESEHLLASLRVQLGDKESFVVWTHTVWACSDIPHALQDKLCQLSSAFRESHGVTKGSLKSGTLDNVQWHRNGTFYAKTPSRHTGFYTTKFMLAAWNELWKERGPEQLSSKIQNELAYVAIDTHAPCGETFAFFKKQQPGKEAPFVIHFGQEGLRTNLVSSDEYPPATSMQHVPQKPDEPAHYQWAVSRKSGRPHAKESWELDLKKGEKLKVLRDMGRDWHVVEGSNGIIGWVHRSWLDFGDRKLHTNAKTAYVQFQEDLQKLLVPGQLCNFPSMVNYMDACTKPECQLLKEDVSSLGICLHDLMVLLEGAGSYSYEWLKEGRNMWHPDRFARFCHADYADRLKPMAEQMFVFYGILMDMCKV</sequence>
<dbReference type="GeneID" id="63847231"/>
<dbReference type="RefSeq" id="XP_040791469.1">
    <property type="nucleotide sequence ID" value="XM_040929979.1"/>
</dbReference>
<dbReference type="InterPro" id="IPR036028">
    <property type="entry name" value="SH3-like_dom_sf"/>
</dbReference>
<evidence type="ECO:0000313" key="1">
    <source>
        <dbReference type="EMBL" id="KAF1848906.1"/>
    </source>
</evidence>
<evidence type="ECO:0008006" key="3">
    <source>
        <dbReference type="Google" id="ProtNLM"/>
    </source>
</evidence>
<dbReference type="AlphaFoldDB" id="A0A9P4GPR7"/>
<accession>A0A9P4GPR7</accession>
<dbReference type="Proteomes" id="UP000800039">
    <property type="component" value="Unassembled WGS sequence"/>
</dbReference>
<dbReference type="OrthoDB" id="3797359at2759"/>
<reference evidence="1" key="1">
    <citation type="submission" date="2020-01" db="EMBL/GenBank/DDBJ databases">
        <authorList>
            <consortium name="DOE Joint Genome Institute"/>
            <person name="Haridas S."/>
            <person name="Albert R."/>
            <person name="Binder M."/>
            <person name="Bloem J."/>
            <person name="Labutti K."/>
            <person name="Salamov A."/>
            <person name="Andreopoulos B."/>
            <person name="Baker S.E."/>
            <person name="Barry K."/>
            <person name="Bills G."/>
            <person name="Bluhm B.H."/>
            <person name="Cannon C."/>
            <person name="Castanera R."/>
            <person name="Culley D.E."/>
            <person name="Daum C."/>
            <person name="Ezra D."/>
            <person name="Gonzalez J.B."/>
            <person name="Henrissat B."/>
            <person name="Kuo A."/>
            <person name="Liang C."/>
            <person name="Lipzen A."/>
            <person name="Lutzoni F."/>
            <person name="Magnuson J."/>
            <person name="Mondo S."/>
            <person name="Nolan M."/>
            <person name="Ohm R."/>
            <person name="Pangilinan J."/>
            <person name="Park H.-J."/>
            <person name="Ramirez L."/>
            <person name="Alfaro M."/>
            <person name="Sun H."/>
            <person name="Tritt A."/>
            <person name="Yoshinaga Y."/>
            <person name="Zwiers L.-H."/>
            <person name="Turgeon B.G."/>
            <person name="Goodwin S.B."/>
            <person name="Spatafora J.W."/>
            <person name="Crous P.W."/>
            <person name="Grigoriev I.V."/>
        </authorList>
    </citation>
    <scope>NUCLEOTIDE SEQUENCE</scope>
    <source>
        <strain evidence="1">CBS 394.84</strain>
    </source>
</reference>
<gene>
    <name evidence="1" type="ORF">K460DRAFT_304513</name>
</gene>
<evidence type="ECO:0000313" key="2">
    <source>
        <dbReference type="Proteomes" id="UP000800039"/>
    </source>
</evidence>
<protein>
    <recommendedName>
        <fullName evidence="3">SH3 domain-containing protein</fullName>
    </recommendedName>
</protein>
<proteinExistence type="predicted"/>
<keyword evidence="2" id="KW-1185">Reference proteome</keyword>
<dbReference type="EMBL" id="ML976615">
    <property type="protein sequence ID" value="KAF1848906.1"/>
    <property type="molecule type" value="Genomic_DNA"/>
</dbReference>
<name>A0A9P4GPR7_9PLEO</name>